<dbReference type="PANTHER" id="PTHR11505">
    <property type="entry name" value="L1 TRANSPOSABLE ELEMENT-RELATED"/>
    <property type="match status" value="1"/>
</dbReference>
<proteinExistence type="inferred from homology"/>
<gene>
    <name evidence="4" type="ORF">HJG60_007990</name>
</gene>
<evidence type="ECO:0000256" key="1">
    <source>
        <dbReference type="ARBA" id="ARBA00061640"/>
    </source>
</evidence>
<evidence type="ECO:0000256" key="2">
    <source>
        <dbReference type="SAM" id="MobiDB-lite"/>
    </source>
</evidence>
<protein>
    <recommendedName>
        <fullName evidence="3">L1 transposable element RRM domain-containing protein</fullName>
    </recommendedName>
</protein>
<feature type="domain" description="L1 transposable element RRM" evidence="3">
    <location>
        <begin position="124"/>
        <end position="202"/>
    </location>
</feature>
<dbReference type="Pfam" id="PF02994">
    <property type="entry name" value="Transposase_22"/>
    <property type="match status" value="1"/>
</dbReference>
<evidence type="ECO:0000313" key="5">
    <source>
        <dbReference type="Proteomes" id="UP000664940"/>
    </source>
</evidence>
<dbReference type="EMBL" id="JABVXQ010000001">
    <property type="protein sequence ID" value="KAF6131089.1"/>
    <property type="molecule type" value="Genomic_DNA"/>
</dbReference>
<evidence type="ECO:0000259" key="3">
    <source>
        <dbReference type="Pfam" id="PF02994"/>
    </source>
</evidence>
<evidence type="ECO:0000313" key="4">
    <source>
        <dbReference type="EMBL" id="KAF6131089.1"/>
    </source>
</evidence>
<name>A0A834EVV4_9CHIR</name>
<dbReference type="AlphaFoldDB" id="A0A834EVV4"/>
<dbReference type="InterPro" id="IPR043636">
    <property type="entry name" value="L1_RRM_dom"/>
</dbReference>
<sequence length="204" mass="23401">MGGGGRRDRDLSPTEEQISPPGLILLSDQEIANLSDAQFKTLVIRKLTELIDFGCKLDEEMQVAIKEMKEDAQRANSDGKETGSQNNRVNQKEAKNNQAGNHDEIRIQKNEEKLRSLQYIFKHSNIRIIGVPEGEEEEQQAEELFEQITKENFPILAKEIDFQEVQESQRVPRKLDPRGNTPRHIIITLAKVKMKEKNPRSSKR</sequence>
<reference evidence="4 5" key="1">
    <citation type="journal article" date="2020" name="Nature">
        <title>Six reference-quality genomes reveal evolution of bat adaptations.</title>
        <authorList>
            <person name="Jebb D."/>
            <person name="Huang Z."/>
            <person name="Pippel M."/>
            <person name="Hughes G.M."/>
            <person name="Lavrichenko K."/>
            <person name="Devanna P."/>
            <person name="Winkler S."/>
            <person name="Jermiin L.S."/>
            <person name="Skirmuntt E.C."/>
            <person name="Katzourakis A."/>
            <person name="Burkitt-Gray L."/>
            <person name="Ray D.A."/>
            <person name="Sullivan K.A.M."/>
            <person name="Roscito J.G."/>
            <person name="Kirilenko B.M."/>
            <person name="Davalos L.M."/>
            <person name="Corthals A.P."/>
            <person name="Power M.L."/>
            <person name="Jones G."/>
            <person name="Ransome R.D."/>
            <person name="Dechmann D.K.N."/>
            <person name="Locatelli A.G."/>
            <person name="Puechmaille S.J."/>
            <person name="Fedrigo O."/>
            <person name="Jarvis E.D."/>
            <person name="Hiller M."/>
            <person name="Vernes S.C."/>
            <person name="Myers E.W."/>
            <person name="Teeling E.C."/>
        </authorList>
    </citation>
    <scope>NUCLEOTIDE SEQUENCE [LARGE SCALE GENOMIC DNA]</scope>
    <source>
        <strain evidence="4">Bat1K_MPI-CBG_1</strain>
    </source>
</reference>
<dbReference type="FunFam" id="3.30.70.1820:FF:000002">
    <property type="entry name" value="LINE-1 retrotransposable element ORF1 protein"/>
    <property type="match status" value="1"/>
</dbReference>
<feature type="compositionally biased region" description="Basic and acidic residues" evidence="2">
    <location>
        <begin position="1"/>
        <end position="12"/>
    </location>
</feature>
<dbReference type="Proteomes" id="UP000664940">
    <property type="component" value="Unassembled WGS sequence"/>
</dbReference>
<dbReference type="InterPro" id="IPR004244">
    <property type="entry name" value="Transposase_22"/>
</dbReference>
<organism evidence="4 5">
    <name type="scientific">Phyllostomus discolor</name>
    <name type="common">pale spear-nosed bat</name>
    <dbReference type="NCBI Taxonomy" id="89673"/>
    <lineage>
        <taxon>Eukaryota</taxon>
        <taxon>Metazoa</taxon>
        <taxon>Chordata</taxon>
        <taxon>Craniata</taxon>
        <taxon>Vertebrata</taxon>
        <taxon>Euteleostomi</taxon>
        <taxon>Mammalia</taxon>
        <taxon>Eutheria</taxon>
        <taxon>Laurasiatheria</taxon>
        <taxon>Chiroptera</taxon>
        <taxon>Yangochiroptera</taxon>
        <taxon>Phyllostomidae</taxon>
        <taxon>Phyllostominae</taxon>
        <taxon>Phyllostomus</taxon>
    </lineage>
</organism>
<comment type="similarity">
    <text evidence="1">Belongs to the transposase 22 family.</text>
</comment>
<feature type="compositionally biased region" description="Basic and acidic residues" evidence="2">
    <location>
        <begin position="70"/>
        <end position="81"/>
    </location>
</feature>
<feature type="region of interest" description="Disordered" evidence="2">
    <location>
        <begin position="70"/>
        <end position="107"/>
    </location>
</feature>
<feature type="compositionally biased region" description="Basic and acidic residues" evidence="2">
    <location>
        <begin position="90"/>
        <end position="107"/>
    </location>
</feature>
<comment type="caution">
    <text evidence="4">The sequence shown here is derived from an EMBL/GenBank/DDBJ whole genome shotgun (WGS) entry which is preliminary data.</text>
</comment>
<feature type="region of interest" description="Disordered" evidence="2">
    <location>
        <begin position="1"/>
        <end position="23"/>
    </location>
</feature>
<accession>A0A834EVV4</accession>
<dbReference type="Gene3D" id="3.30.70.1820">
    <property type="entry name" value="L1 transposable element, RRM domain"/>
    <property type="match status" value="1"/>
</dbReference>